<dbReference type="EMBL" id="PGGS01000076">
    <property type="protein sequence ID" value="PNH09843.1"/>
    <property type="molecule type" value="Genomic_DNA"/>
</dbReference>
<keyword evidence="5" id="KW-1185">Reference proteome</keyword>
<evidence type="ECO:0000256" key="2">
    <source>
        <dbReference type="ARBA" id="ARBA00022679"/>
    </source>
</evidence>
<organism evidence="4 5">
    <name type="scientific">Tetrabaena socialis</name>
    <dbReference type="NCBI Taxonomy" id="47790"/>
    <lineage>
        <taxon>Eukaryota</taxon>
        <taxon>Viridiplantae</taxon>
        <taxon>Chlorophyta</taxon>
        <taxon>core chlorophytes</taxon>
        <taxon>Chlorophyceae</taxon>
        <taxon>CS clade</taxon>
        <taxon>Chlamydomonadales</taxon>
        <taxon>Tetrabaenaceae</taxon>
        <taxon>Tetrabaena</taxon>
    </lineage>
</organism>
<evidence type="ECO:0000313" key="4">
    <source>
        <dbReference type="EMBL" id="PNH09843.1"/>
    </source>
</evidence>
<gene>
    <name evidence="4" type="ORF">TSOC_003516</name>
</gene>
<dbReference type="AlphaFoldDB" id="A0A2J8ABJ2"/>
<accession>A0A2J8ABJ2</accession>
<dbReference type="GO" id="GO:0016740">
    <property type="term" value="F:transferase activity"/>
    <property type="evidence" value="ECO:0007669"/>
    <property type="project" value="UniProtKB-KW"/>
</dbReference>
<dbReference type="PANTHER" id="PTHR12203">
    <property type="entry name" value="KDEL LYS-ASP-GLU-LEU CONTAINING - RELATED"/>
    <property type="match status" value="1"/>
</dbReference>
<comment type="caution">
    <text evidence="4">The sequence shown here is derived from an EMBL/GenBank/DDBJ whole genome shotgun (WGS) entry which is preliminary data.</text>
</comment>
<reference evidence="4 5" key="1">
    <citation type="journal article" date="2017" name="Mol. Biol. Evol.">
        <title>The 4-celled Tetrabaena socialis nuclear genome reveals the essential components for genetic control of cell number at the origin of multicellularity in the volvocine lineage.</title>
        <authorList>
            <person name="Featherston J."/>
            <person name="Arakaki Y."/>
            <person name="Hanschen E.R."/>
            <person name="Ferris P.J."/>
            <person name="Michod R.E."/>
            <person name="Olson B.J.S.C."/>
            <person name="Nozaki H."/>
            <person name="Durand P.M."/>
        </authorList>
    </citation>
    <scope>NUCLEOTIDE SEQUENCE [LARGE SCALE GENOMIC DNA]</scope>
    <source>
        <strain evidence="4 5">NIES-571</strain>
    </source>
</reference>
<dbReference type="InterPro" id="IPR006598">
    <property type="entry name" value="CAP10"/>
</dbReference>
<comment type="similarity">
    <text evidence="1">Belongs to the glycosyltransferase 90 family.</text>
</comment>
<dbReference type="SMART" id="SM00672">
    <property type="entry name" value="CAP10"/>
    <property type="match status" value="1"/>
</dbReference>
<protein>
    <submittedName>
        <fullName evidence="4">KDEL motif-containing protein 2</fullName>
    </submittedName>
</protein>
<dbReference type="InterPro" id="IPR051091">
    <property type="entry name" value="O-Glucosyltr/Glycosyltrsf_90"/>
</dbReference>
<name>A0A2J8ABJ2_9CHLO</name>
<proteinExistence type="inferred from homology"/>
<dbReference type="Pfam" id="PF05686">
    <property type="entry name" value="Glyco_transf_90"/>
    <property type="match status" value="1"/>
</dbReference>
<keyword evidence="2" id="KW-0808">Transferase</keyword>
<evidence type="ECO:0000259" key="3">
    <source>
        <dbReference type="SMART" id="SM00672"/>
    </source>
</evidence>
<dbReference type="OrthoDB" id="541052at2759"/>
<sequence length="400" mass="44145">MALPPVLQLVAYPPYLSPPAPFKGLTARGPISDSNLMGSALVVLSIVAVLLHCGLAQTPSALAGLPFLDGHTVEDVIVLTTPPPGYEPATTDAEWEPVLRANLYDDLAKYRAKVAKASGCGVSHHVLASLAGKPSGGVQIQRICRMLAGSVQLYGLHLPDTIFELNVFDEPTCRLTRGCRLPVFSMHKRYNFTTNRSMDSDVLFPHLAHPFDRLLFYPWAAKDKHAILRASMQRPYMGMTKHAKWRYLVNADGHVSASRLGYIMQTNSVVLRQQSLWIEYYYRSLRHGEHVLEYNEKTILPMLKSYDDPTRDAELRRIANTSQHFCARYLTPEGKARYAAYALHAYAELFSAALPAFVRGLPGLLDSRSSEPNTTGTVPSGDELVRALLKAGEAEEAGAV</sequence>
<evidence type="ECO:0000313" key="5">
    <source>
        <dbReference type="Proteomes" id="UP000236333"/>
    </source>
</evidence>
<dbReference type="PANTHER" id="PTHR12203:SF35">
    <property type="entry name" value="PROTEIN O-GLUCOSYLTRANSFERASE 1"/>
    <property type="match status" value="1"/>
</dbReference>
<dbReference type="Proteomes" id="UP000236333">
    <property type="component" value="Unassembled WGS sequence"/>
</dbReference>
<evidence type="ECO:0000256" key="1">
    <source>
        <dbReference type="ARBA" id="ARBA00010118"/>
    </source>
</evidence>
<feature type="domain" description="Glycosyl transferase CAP10" evidence="3">
    <location>
        <begin position="157"/>
        <end position="353"/>
    </location>
</feature>